<gene>
    <name evidence="2" type="ORF">I7X39_05065</name>
</gene>
<proteinExistence type="predicted"/>
<dbReference type="PROSITE" id="PS51257">
    <property type="entry name" value="PROKAR_LIPOPROTEIN"/>
    <property type="match status" value="1"/>
</dbReference>
<keyword evidence="3" id="KW-1185">Reference proteome</keyword>
<accession>A0A931NH94</accession>
<reference evidence="2" key="1">
    <citation type="submission" date="2020-12" db="EMBL/GenBank/DDBJ databases">
        <title>The genome sequence of Inhella sp. 1Y17.</title>
        <authorList>
            <person name="Liu Y."/>
        </authorList>
    </citation>
    <scope>NUCLEOTIDE SEQUENCE</scope>
    <source>
        <strain evidence="2">1Y17</strain>
    </source>
</reference>
<dbReference type="RefSeq" id="WP_198109875.1">
    <property type="nucleotide sequence ID" value="NZ_JAEDAK010000002.1"/>
</dbReference>
<feature type="chain" id="PRO_5036974106" evidence="1">
    <location>
        <begin position="29"/>
        <end position="172"/>
    </location>
</feature>
<evidence type="ECO:0000256" key="1">
    <source>
        <dbReference type="SAM" id="SignalP"/>
    </source>
</evidence>
<dbReference type="Proteomes" id="UP000613266">
    <property type="component" value="Unassembled WGS sequence"/>
</dbReference>
<name>A0A931NH94_9BURK</name>
<comment type="caution">
    <text evidence="2">The sequence shown here is derived from an EMBL/GenBank/DDBJ whole genome shotgun (WGS) entry which is preliminary data.</text>
</comment>
<feature type="signal peptide" evidence="1">
    <location>
        <begin position="1"/>
        <end position="28"/>
    </location>
</feature>
<sequence>MRIGSKAPGGRPLVFAAALAACALQAQAAPPACALKPADLSRVLGVSFAEGKPEDAGGMGTGCTYKASNGSMKAGTEVSLFLHITSAGGPPDMMRKMMNPGKTRFQPVAGDPDRAVIVQHAPDVPTFPDVSYDRGGYLIGLRLSGTFYKDLAQRQSAKAEWDAKLLKLPRLP</sequence>
<evidence type="ECO:0000313" key="3">
    <source>
        <dbReference type="Proteomes" id="UP000613266"/>
    </source>
</evidence>
<dbReference type="AlphaFoldDB" id="A0A931NH94"/>
<protein>
    <submittedName>
        <fullName evidence="2">Uncharacterized protein</fullName>
    </submittedName>
</protein>
<dbReference type="EMBL" id="JAEDAK010000002">
    <property type="protein sequence ID" value="MBH9576275.1"/>
    <property type="molecule type" value="Genomic_DNA"/>
</dbReference>
<keyword evidence="1" id="KW-0732">Signal</keyword>
<organism evidence="2 3">
    <name type="scientific">Inhella proteolytica</name>
    <dbReference type="NCBI Taxonomy" id="2795029"/>
    <lineage>
        <taxon>Bacteria</taxon>
        <taxon>Pseudomonadati</taxon>
        <taxon>Pseudomonadota</taxon>
        <taxon>Betaproteobacteria</taxon>
        <taxon>Burkholderiales</taxon>
        <taxon>Sphaerotilaceae</taxon>
        <taxon>Inhella</taxon>
    </lineage>
</organism>
<evidence type="ECO:0000313" key="2">
    <source>
        <dbReference type="EMBL" id="MBH9576275.1"/>
    </source>
</evidence>